<evidence type="ECO:0000256" key="8">
    <source>
        <dbReference type="ARBA" id="ARBA00023306"/>
    </source>
</evidence>
<evidence type="ECO:0000256" key="1">
    <source>
        <dbReference type="ARBA" id="ARBA00004496"/>
    </source>
</evidence>
<dbReference type="EMBL" id="DVMO01000004">
    <property type="protein sequence ID" value="HIU26778.1"/>
    <property type="molecule type" value="Genomic_DNA"/>
</dbReference>
<comment type="subcellular location">
    <subcellularLocation>
        <location evidence="1">Cytoplasm</location>
    </subcellularLocation>
</comment>
<evidence type="ECO:0000256" key="7">
    <source>
        <dbReference type="ARBA" id="ARBA00023172"/>
    </source>
</evidence>
<dbReference type="InterPro" id="IPR050090">
    <property type="entry name" value="Tyrosine_recombinase_XerCD"/>
</dbReference>
<dbReference type="InterPro" id="IPR011010">
    <property type="entry name" value="DNA_brk_join_enz"/>
</dbReference>
<dbReference type="InterPro" id="IPR010998">
    <property type="entry name" value="Integrase_recombinase_N"/>
</dbReference>
<dbReference type="Gene3D" id="1.10.443.10">
    <property type="entry name" value="Intergrase catalytic core"/>
    <property type="match status" value="1"/>
</dbReference>
<evidence type="ECO:0000256" key="4">
    <source>
        <dbReference type="ARBA" id="ARBA00022829"/>
    </source>
</evidence>
<keyword evidence="8" id="KW-0131">Cell cycle</keyword>
<feature type="domain" description="Core-binding (CB)" evidence="11">
    <location>
        <begin position="34"/>
        <end position="141"/>
    </location>
</feature>
<name>A0A9D1I419_9FIRM</name>
<comment type="caution">
    <text evidence="12">The sequence shown here is derived from an EMBL/GenBank/DDBJ whole genome shotgun (WGS) entry which is preliminary data.</text>
</comment>
<organism evidence="12 13">
    <name type="scientific">Candidatus Fimisoma avicola</name>
    <dbReference type="NCBI Taxonomy" id="2840826"/>
    <lineage>
        <taxon>Bacteria</taxon>
        <taxon>Bacillati</taxon>
        <taxon>Bacillota</taxon>
        <taxon>Clostridia</taxon>
        <taxon>Eubacteriales</taxon>
        <taxon>Candidatus Fimisoma</taxon>
    </lineage>
</organism>
<dbReference type="Pfam" id="PF00589">
    <property type="entry name" value="Phage_integrase"/>
    <property type="match status" value="1"/>
</dbReference>
<evidence type="ECO:0000256" key="2">
    <source>
        <dbReference type="ARBA" id="ARBA00022490"/>
    </source>
</evidence>
<dbReference type="GO" id="GO:0003677">
    <property type="term" value="F:DNA binding"/>
    <property type="evidence" value="ECO:0007669"/>
    <property type="project" value="UniProtKB-UniRule"/>
</dbReference>
<evidence type="ECO:0000256" key="5">
    <source>
        <dbReference type="ARBA" id="ARBA00022908"/>
    </source>
</evidence>
<evidence type="ECO:0000256" key="9">
    <source>
        <dbReference type="PROSITE-ProRule" id="PRU01248"/>
    </source>
</evidence>
<dbReference type="GO" id="GO:0006310">
    <property type="term" value="P:DNA recombination"/>
    <property type="evidence" value="ECO:0007669"/>
    <property type="project" value="UniProtKB-KW"/>
</dbReference>
<protein>
    <submittedName>
        <fullName evidence="12">Tyrosine-type recombinase/integrase</fullName>
    </submittedName>
</protein>
<proteinExistence type="predicted"/>
<reference evidence="12" key="2">
    <citation type="journal article" date="2021" name="PeerJ">
        <title>Extensive microbial diversity within the chicken gut microbiome revealed by metagenomics and culture.</title>
        <authorList>
            <person name="Gilroy R."/>
            <person name="Ravi A."/>
            <person name="Getino M."/>
            <person name="Pursley I."/>
            <person name="Horton D.L."/>
            <person name="Alikhan N.F."/>
            <person name="Baker D."/>
            <person name="Gharbi K."/>
            <person name="Hall N."/>
            <person name="Watson M."/>
            <person name="Adriaenssens E.M."/>
            <person name="Foster-Nyarko E."/>
            <person name="Jarju S."/>
            <person name="Secka A."/>
            <person name="Antonio M."/>
            <person name="Oren A."/>
            <person name="Chaudhuri R.R."/>
            <person name="La Ragione R."/>
            <person name="Hildebrand F."/>
            <person name="Pallen M.J."/>
        </authorList>
    </citation>
    <scope>NUCLEOTIDE SEQUENCE</scope>
    <source>
        <strain evidence="12">11300</strain>
    </source>
</reference>
<dbReference type="SUPFAM" id="SSF56349">
    <property type="entry name" value="DNA breaking-rejoining enzymes"/>
    <property type="match status" value="1"/>
</dbReference>
<evidence type="ECO:0000256" key="6">
    <source>
        <dbReference type="ARBA" id="ARBA00023125"/>
    </source>
</evidence>
<evidence type="ECO:0000313" key="12">
    <source>
        <dbReference type="EMBL" id="HIU26778.1"/>
    </source>
</evidence>
<dbReference type="GO" id="GO:0007059">
    <property type="term" value="P:chromosome segregation"/>
    <property type="evidence" value="ECO:0007669"/>
    <property type="project" value="UniProtKB-KW"/>
</dbReference>
<feature type="domain" description="Tyr recombinase" evidence="10">
    <location>
        <begin position="165"/>
        <end position="364"/>
    </location>
</feature>
<keyword evidence="5" id="KW-0229">DNA integration</keyword>
<reference evidence="12" key="1">
    <citation type="submission" date="2020-10" db="EMBL/GenBank/DDBJ databases">
        <authorList>
            <person name="Gilroy R."/>
        </authorList>
    </citation>
    <scope>NUCLEOTIDE SEQUENCE</scope>
    <source>
        <strain evidence="12">11300</strain>
    </source>
</reference>
<dbReference type="Proteomes" id="UP000824091">
    <property type="component" value="Unassembled WGS sequence"/>
</dbReference>
<evidence type="ECO:0000259" key="10">
    <source>
        <dbReference type="PROSITE" id="PS51898"/>
    </source>
</evidence>
<dbReference type="GO" id="GO:0015074">
    <property type="term" value="P:DNA integration"/>
    <property type="evidence" value="ECO:0007669"/>
    <property type="project" value="UniProtKB-KW"/>
</dbReference>
<keyword evidence="6 9" id="KW-0238">DNA-binding</keyword>
<keyword evidence="7" id="KW-0233">DNA recombination</keyword>
<dbReference type="PANTHER" id="PTHR30349:SF77">
    <property type="entry name" value="TYROSINE RECOMBINASE XERC"/>
    <property type="match status" value="1"/>
</dbReference>
<dbReference type="PANTHER" id="PTHR30349">
    <property type="entry name" value="PHAGE INTEGRASE-RELATED"/>
    <property type="match status" value="1"/>
</dbReference>
<dbReference type="PROSITE" id="PS51898">
    <property type="entry name" value="TYR_RECOMBINASE"/>
    <property type="match status" value="1"/>
</dbReference>
<sequence>MAQKQIKIHNKSDRPDNVVKKENDIYIQCESIEKELPKFLRGYFAYLKGNVLPMTRLAYLHDIKFFFNYLMEETDLTRAKDLTQITAEDLNGVQAVDVNMFIDYCRKYKVETKNAIYMYENANKTLARKKSSVSVLFKYLYRDGLIEKNITDGFDPIRVPKPGEKEIKALQDDEVMIMLDAVTSGTGLTAHERSYWEKTRLRDKAILILFLTYGLRLSELQQLNVSSFNFSRGEFKIYRKRGKESIMPLNISATEVVRDYIDRERPHEEKIQDGHTDALFLSLQGRRMTERQIRDLVKKYTSIALNTSRKAGYSPHKLRATAATSLIGRGNSIYDVAALLDHEQVTTTQLYARQKANVKRDLVKGMEWEEERKEK</sequence>
<evidence type="ECO:0000313" key="13">
    <source>
        <dbReference type="Proteomes" id="UP000824091"/>
    </source>
</evidence>
<gene>
    <name evidence="12" type="ORF">IAD16_00165</name>
</gene>
<evidence type="ECO:0000259" key="11">
    <source>
        <dbReference type="PROSITE" id="PS51900"/>
    </source>
</evidence>
<dbReference type="InterPro" id="IPR002104">
    <property type="entry name" value="Integrase_catalytic"/>
</dbReference>
<keyword evidence="4" id="KW-0159">Chromosome partition</keyword>
<dbReference type="InterPro" id="IPR013762">
    <property type="entry name" value="Integrase-like_cat_sf"/>
</dbReference>
<keyword evidence="3" id="KW-0132">Cell division</keyword>
<keyword evidence="2" id="KW-0963">Cytoplasm</keyword>
<dbReference type="Gene3D" id="1.10.150.130">
    <property type="match status" value="1"/>
</dbReference>
<evidence type="ECO:0000256" key="3">
    <source>
        <dbReference type="ARBA" id="ARBA00022618"/>
    </source>
</evidence>
<dbReference type="InterPro" id="IPR044068">
    <property type="entry name" value="CB"/>
</dbReference>
<dbReference type="AlphaFoldDB" id="A0A9D1I419"/>
<accession>A0A9D1I419</accession>
<dbReference type="PROSITE" id="PS51900">
    <property type="entry name" value="CB"/>
    <property type="match status" value="1"/>
</dbReference>
<dbReference type="GO" id="GO:0005737">
    <property type="term" value="C:cytoplasm"/>
    <property type="evidence" value="ECO:0007669"/>
    <property type="project" value="UniProtKB-SubCell"/>
</dbReference>
<dbReference type="GO" id="GO:0051301">
    <property type="term" value="P:cell division"/>
    <property type="evidence" value="ECO:0007669"/>
    <property type="project" value="UniProtKB-KW"/>
</dbReference>